<sequence length="235" mass="26191">MTEWARKRFWTDTKVVEATGGYEVQLDGRSLKTPAKSALILPNLQVAELLRDEWEAQQEVVDPETMPATRMANSAIDKVAPQQREVAELIAAYGESDLLCYRATTPQELIERQAQAWDPILGWAAVKLGAQLETAAGVMFVPQPVDSVAALTRRVHRFNHWQLAAFHDLVALSGSLVIGFAAAARHLPLDHLWGVSRIDETWQQEQWGVDEEAAQAAETKRDAFLRAGHFLSLLL</sequence>
<evidence type="ECO:0000256" key="1">
    <source>
        <dbReference type="ARBA" id="ARBA00008231"/>
    </source>
</evidence>
<dbReference type="EMBL" id="CP042261">
    <property type="protein sequence ID" value="QDY69860.1"/>
    <property type="molecule type" value="Genomic_DNA"/>
</dbReference>
<keyword evidence="2" id="KW-0809">Transit peptide</keyword>
<keyword evidence="4" id="KW-0472">Membrane</keyword>
<organism evidence="5 6">
    <name type="scientific">Qingshengfaniella alkalisoli</name>
    <dbReference type="NCBI Taxonomy" id="2599296"/>
    <lineage>
        <taxon>Bacteria</taxon>
        <taxon>Pseudomonadati</taxon>
        <taxon>Pseudomonadota</taxon>
        <taxon>Alphaproteobacteria</taxon>
        <taxon>Rhodobacterales</taxon>
        <taxon>Paracoccaceae</taxon>
        <taxon>Qingshengfaniella</taxon>
    </lineage>
</organism>
<evidence type="ECO:0000313" key="6">
    <source>
        <dbReference type="Proteomes" id="UP000318483"/>
    </source>
</evidence>
<name>A0A5B8J692_9RHOB</name>
<evidence type="ECO:0000256" key="3">
    <source>
        <dbReference type="ARBA" id="ARBA00023186"/>
    </source>
</evidence>
<protein>
    <submittedName>
        <fullName evidence="5">ATPase</fullName>
    </submittedName>
</protein>
<gene>
    <name evidence="5" type="ORF">FPZ52_09670</name>
</gene>
<dbReference type="Gene3D" id="1.10.3580.10">
    <property type="entry name" value="ATP12 ATPase"/>
    <property type="match status" value="1"/>
</dbReference>
<dbReference type="PANTHER" id="PTHR21013">
    <property type="entry name" value="ATP SYNTHASE MITOCHONDRIAL F1 COMPLEX ASSEMBLY FACTOR 2/ATP12 PROTEIN, MITOCHONDRIAL PRECURSOR"/>
    <property type="match status" value="1"/>
</dbReference>
<evidence type="ECO:0000256" key="2">
    <source>
        <dbReference type="ARBA" id="ARBA00022946"/>
    </source>
</evidence>
<evidence type="ECO:0000313" key="5">
    <source>
        <dbReference type="EMBL" id="QDY69860.1"/>
    </source>
</evidence>
<dbReference type="Pfam" id="PF07542">
    <property type="entry name" value="ATP12"/>
    <property type="match status" value="1"/>
</dbReference>
<feature type="transmembrane region" description="Helical" evidence="4">
    <location>
        <begin position="163"/>
        <end position="184"/>
    </location>
</feature>
<dbReference type="InterPro" id="IPR023335">
    <property type="entry name" value="ATP12_ortho_dom_sf"/>
</dbReference>
<keyword evidence="4" id="KW-1133">Transmembrane helix</keyword>
<dbReference type="Proteomes" id="UP000318483">
    <property type="component" value="Chromosome"/>
</dbReference>
<reference evidence="5 6" key="1">
    <citation type="submission" date="2019-07" db="EMBL/GenBank/DDBJ databases">
        <title>Litoreibacter alkalisoli sp. nov., isolated from saline-alkaline soil.</title>
        <authorList>
            <person name="Wang S."/>
            <person name="Xu L."/>
            <person name="Xing Y.-T."/>
            <person name="Sun J.-Q."/>
        </authorList>
    </citation>
    <scope>NUCLEOTIDE SEQUENCE [LARGE SCALE GENOMIC DNA]</scope>
    <source>
        <strain evidence="5 6">LN3S51</strain>
    </source>
</reference>
<evidence type="ECO:0000256" key="4">
    <source>
        <dbReference type="SAM" id="Phobius"/>
    </source>
</evidence>
<keyword evidence="3" id="KW-0143">Chaperone</keyword>
<keyword evidence="6" id="KW-1185">Reference proteome</keyword>
<dbReference type="SUPFAM" id="SSF160909">
    <property type="entry name" value="ATP12-like"/>
    <property type="match status" value="1"/>
</dbReference>
<dbReference type="InterPro" id="IPR011419">
    <property type="entry name" value="ATP12_ATP_synth-F1-assembly"/>
</dbReference>
<dbReference type="KEGG" id="lit:FPZ52_09670"/>
<dbReference type="AlphaFoldDB" id="A0A5B8J692"/>
<comment type="similarity">
    <text evidence="1">Belongs to the ATP12 family.</text>
</comment>
<accession>A0A5B8J692</accession>
<dbReference type="PANTHER" id="PTHR21013:SF10">
    <property type="entry name" value="ATP SYNTHASE MITOCHONDRIAL F1 COMPLEX ASSEMBLY FACTOR 2"/>
    <property type="match status" value="1"/>
</dbReference>
<dbReference type="OrthoDB" id="9797825at2"/>
<keyword evidence="4" id="KW-0812">Transmembrane</keyword>
<dbReference type="RefSeq" id="WP_146365236.1">
    <property type="nucleotide sequence ID" value="NZ_CP042261.1"/>
</dbReference>
<dbReference type="Gene3D" id="3.30.2180.10">
    <property type="entry name" value="ATP12-like"/>
    <property type="match status" value="1"/>
</dbReference>
<proteinExistence type="inferred from homology"/>
<dbReference type="GO" id="GO:0043461">
    <property type="term" value="P:proton-transporting ATP synthase complex assembly"/>
    <property type="evidence" value="ECO:0007669"/>
    <property type="project" value="InterPro"/>
</dbReference>
<dbReference type="InterPro" id="IPR042272">
    <property type="entry name" value="ATP12_ATP_synth-F1-assembly_N"/>
</dbReference>